<dbReference type="Gene3D" id="3.30.50.10">
    <property type="entry name" value="Erythroid Transcription Factor GATA-1, subunit A"/>
    <property type="match status" value="1"/>
</dbReference>
<feature type="compositionally biased region" description="Low complexity" evidence="6">
    <location>
        <begin position="1457"/>
        <end position="1470"/>
    </location>
</feature>
<evidence type="ECO:0000256" key="1">
    <source>
        <dbReference type="ARBA" id="ARBA00004123"/>
    </source>
</evidence>
<dbReference type="FunFam" id="3.30.50.10:FF:000007">
    <property type="entry name" value="Nitrogen regulatory AreA, N-terminal"/>
    <property type="match status" value="1"/>
</dbReference>
<dbReference type="Pfam" id="PF08302">
    <property type="entry name" value="tRNA_lig_CPD"/>
    <property type="match status" value="1"/>
</dbReference>
<dbReference type="GO" id="GO:0008270">
    <property type="term" value="F:zinc ion binding"/>
    <property type="evidence" value="ECO:0007669"/>
    <property type="project" value="UniProtKB-KW"/>
</dbReference>
<keyword evidence="2" id="KW-0479">Metal-binding</keyword>
<proteinExistence type="predicted"/>
<dbReference type="Pfam" id="PF08303">
    <property type="entry name" value="tRNA_lig_kinase"/>
    <property type="match status" value="1"/>
</dbReference>
<dbReference type="Pfam" id="PF09511">
    <property type="entry name" value="RNA_lig_T4_1"/>
    <property type="match status" value="1"/>
</dbReference>
<feature type="region of interest" description="Disordered" evidence="6">
    <location>
        <begin position="902"/>
        <end position="940"/>
    </location>
</feature>
<evidence type="ECO:0000256" key="3">
    <source>
        <dbReference type="ARBA" id="ARBA00022833"/>
    </source>
</evidence>
<feature type="domain" description="GATA-type" evidence="7">
    <location>
        <begin position="1474"/>
        <end position="1527"/>
    </location>
</feature>
<feature type="compositionally biased region" description="Polar residues" evidence="6">
    <location>
        <begin position="786"/>
        <end position="795"/>
    </location>
</feature>
<name>A0A261Y212_9FUNG</name>
<feature type="region of interest" description="Disordered" evidence="6">
    <location>
        <begin position="1077"/>
        <end position="1135"/>
    </location>
</feature>
<dbReference type="InterPro" id="IPR013088">
    <property type="entry name" value="Znf_NHR/GATA"/>
</dbReference>
<feature type="region of interest" description="Disordered" evidence="6">
    <location>
        <begin position="1609"/>
        <end position="1676"/>
    </location>
</feature>
<dbReference type="EMBL" id="MVBO01000033">
    <property type="protein sequence ID" value="OZJ04667.1"/>
    <property type="molecule type" value="Genomic_DNA"/>
</dbReference>
<organism evidence="8 9">
    <name type="scientific">Bifiguratus adelaidae</name>
    <dbReference type="NCBI Taxonomy" id="1938954"/>
    <lineage>
        <taxon>Eukaryota</taxon>
        <taxon>Fungi</taxon>
        <taxon>Fungi incertae sedis</taxon>
        <taxon>Mucoromycota</taxon>
        <taxon>Mucoromycotina</taxon>
        <taxon>Endogonomycetes</taxon>
        <taxon>Endogonales</taxon>
        <taxon>Endogonales incertae sedis</taxon>
        <taxon>Bifiguratus</taxon>
    </lineage>
</organism>
<dbReference type="PRINTS" id="PR00619">
    <property type="entry name" value="GATAZNFINGER"/>
</dbReference>
<keyword evidence="3" id="KW-0862">Zinc</keyword>
<dbReference type="InterPro" id="IPR019039">
    <property type="entry name" value="T4-Rnl1-like_N"/>
</dbReference>
<dbReference type="GO" id="GO:0005524">
    <property type="term" value="F:ATP binding"/>
    <property type="evidence" value="ECO:0007669"/>
    <property type="project" value="InterPro"/>
</dbReference>
<dbReference type="OrthoDB" id="276239at2759"/>
<dbReference type="InterPro" id="IPR013860">
    <property type="entry name" value="AreA_GATA"/>
</dbReference>
<dbReference type="Pfam" id="PF08550">
    <property type="entry name" value="GATA_AreA"/>
    <property type="match status" value="1"/>
</dbReference>
<dbReference type="GO" id="GO:0003972">
    <property type="term" value="F:RNA ligase (ATP) activity"/>
    <property type="evidence" value="ECO:0007669"/>
    <property type="project" value="InterPro"/>
</dbReference>
<feature type="region of interest" description="Disordered" evidence="6">
    <location>
        <begin position="763"/>
        <end position="803"/>
    </location>
</feature>
<gene>
    <name evidence="8" type="ORF">BZG36_02887</name>
</gene>
<dbReference type="SUPFAM" id="SSF57716">
    <property type="entry name" value="Glucocorticoid receptor-like (DNA-binding domain)"/>
    <property type="match status" value="1"/>
</dbReference>
<reference evidence="8 9" key="1">
    <citation type="journal article" date="2017" name="Mycologia">
        <title>Bifiguratus adelaidae, gen. et sp. nov., a new member of Mucoromycotina in endophytic and soil-dwelling habitats.</title>
        <authorList>
            <person name="Torres-Cruz T.J."/>
            <person name="Billingsley Tobias T.L."/>
            <person name="Almatruk M."/>
            <person name="Hesse C."/>
            <person name="Kuske C.R."/>
            <person name="Desiro A."/>
            <person name="Benucci G.M."/>
            <person name="Bonito G."/>
            <person name="Stajich J.E."/>
            <person name="Dunlap C."/>
            <person name="Arnold A.E."/>
            <person name="Porras-Alfaro A."/>
        </authorList>
    </citation>
    <scope>NUCLEOTIDE SEQUENCE [LARGE SCALE GENOMIC DNA]</scope>
    <source>
        <strain evidence="8 9">AZ0501</strain>
    </source>
</reference>
<protein>
    <recommendedName>
        <fullName evidence="7">GATA-type domain-containing protein</fullName>
    </recommendedName>
</protein>
<dbReference type="GO" id="GO:0006388">
    <property type="term" value="P:tRNA splicing, via endonucleolytic cleavage and ligation"/>
    <property type="evidence" value="ECO:0007669"/>
    <property type="project" value="InterPro"/>
</dbReference>
<dbReference type="SMART" id="SM00401">
    <property type="entry name" value="ZnF_GATA"/>
    <property type="match status" value="1"/>
</dbReference>
<keyword evidence="9" id="KW-1185">Reference proteome</keyword>
<dbReference type="Pfam" id="PF00320">
    <property type="entry name" value="GATA"/>
    <property type="match status" value="1"/>
</dbReference>
<evidence type="ECO:0000256" key="6">
    <source>
        <dbReference type="SAM" id="MobiDB-lite"/>
    </source>
</evidence>
<feature type="compositionally biased region" description="Low complexity" evidence="6">
    <location>
        <begin position="1659"/>
        <end position="1670"/>
    </location>
</feature>
<keyword evidence="4" id="KW-0539">Nucleus</keyword>
<evidence type="ECO:0000256" key="4">
    <source>
        <dbReference type="ARBA" id="ARBA00023242"/>
    </source>
</evidence>
<comment type="subcellular location">
    <subcellularLocation>
        <location evidence="1">Nucleus</location>
    </subcellularLocation>
</comment>
<evidence type="ECO:0000259" key="7">
    <source>
        <dbReference type="PROSITE" id="PS50114"/>
    </source>
</evidence>
<dbReference type="CDD" id="cd00202">
    <property type="entry name" value="ZnF_GATA"/>
    <property type="match status" value="1"/>
</dbReference>
<feature type="region of interest" description="Disordered" evidence="6">
    <location>
        <begin position="821"/>
        <end position="863"/>
    </location>
</feature>
<dbReference type="InterPro" id="IPR015965">
    <property type="entry name" value="tRNA_lig_PDEase"/>
</dbReference>
<dbReference type="PANTHER" id="PTHR32004">
    <property type="entry name" value="TRNA LIGASE"/>
    <property type="match status" value="1"/>
</dbReference>
<dbReference type="GO" id="GO:0005634">
    <property type="term" value="C:nucleus"/>
    <property type="evidence" value="ECO:0007669"/>
    <property type="project" value="UniProtKB-SubCell"/>
</dbReference>
<keyword evidence="5" id="KW-0863">Zinc-finger</keyword>
<dbReference type="PROSITE" id="PS50114">
    <property type="entry name" value="GATA_ZN_FINGER_2"/>
    <property type="match status" value="1"/>
</dbReference>
<dbReference type="GO" id="GO:0043565">
    <property type="term" value="F:sequence-specific DNA binding"/>
    <property type="evidence" value="ECO:0007669"/>
    <property type="project" value="InterPro"/>
</dbReference>
<evidence type="ECO:0000313" key="8">
    <source>
        <dbReference type="EMBL" id="OZJ04667.1"/>
    </source>
</evidence>
<dbReference type="PROSITE" id="PS00344">
    <property type="entry name" value="GATA_ZN_FINGER_1"/>
    <property type="match status" value="1"/>
</dbReference>
<feature type="compositionally biased region" description="Polar residues" evidence="6">
    <location>
        <begin position="1086"/>
        <end position="1105"/>
    </location>
</feature>
<feature type="compositionally biased region" description="Low complexity" evidence="6">
    <location>
        <begin position="911"/>
        <end position="923"/>
    </location>
</feature>
<dbReference type="InterPro" id="IPR027417">
    <property type="entry name" value="P-loop_NTPase"/>
</dbReference>
<dbReference type="PANTHER" id="PTHR32004:SF1">
    <property type="entry name" value="TRNA LIGASE"/>
    <property type="match status" value="1"/>
</dbReference>
<evidence type="ECO:0000256" key="2">
    <source>
        <dbReference type="ARBA" id="ARBA00022723"/>
    </source>
</evidence>
<dbReference type="InterPro" id="IPR015966">
    <property type="entry name" value="tRNA_lig_kin_fungi"/>
</dbReference>
<feature type="region of interest" description="Disordered" evidence="6">
    <location>
        <begin position="1528"/>
        <end position="1548"/>
    </location>
</feature>
<feature type="compositionally biased region" description="Polar residues" evidence="6">
    <location>
        <begin position="1627"/>
        <end position="1636"/>
    </location>
</feature>
<dbReference type="InterPro" id="IPR000679">
    <property type="entry name" value="Znf_GATA"/>
</dbReference>
<dbReference type="Proteomes" id="UP000242875">
    <property type="component" value="Unassembled WGS sequence"/>
</dbReference>
<accession>A0A261Y212</accession>
<feature type="compositionally biased region" description="Low complexity" evidence="6">
    <location>
        <begin position="1359"/>
        <end position="1386"/>
    </location>
</feature>
<dbReference type="Gene3D" id="3.40.50.300">
    <property type="entry name" value="P-loop containing nucleotide triphosphate hydrolases"/>
    <property type="match status" value="1"/>
</dbReference>
<sequence length="1769" mass="194370">MLSVQNRAESREYQLYAARDKKRLHPTDHVHEGTGRIITSWRTAEWEYKRSSGDLPTMARGLFTTRENGEYRIVARGYDKFFNVGEVKTTEWDYIEQHTKAPYYLTVKENGCIIFISALTDKDLLVTSKHSLGNEASQHAFKGRDWIPRHLETVHATPQELAAWLYEHNVTLVAELCDDDFQEHVLEYTPDRAGLYLHGVNENTPTLSTWSPPRVKEIAEEFGFHTVDYVVKNDIYSVRRFVDEVKETGKYKGRAIEGFVVRTRTTYDDNDFFFKVKYDEPYLMFREWREVTRLILAGKLVSRMSYDMTTAYVKWVRQMLKQKPEIFTSFKEGKGIIHVRNLFLKDYERTHGAPKANKLTQPTRERVVPHIDSLDKADKICLVPIATIGCGKTTLALALAKLFGFGHVQNDNITAKKKVASKFYNSICDEFKHHKVVIADKNNHLRRDHRFGITVNLKHAMPSVAFIALYWDHDLHGLDDILITTSKRVLERGTNHQTLRPTDNEGYIDVMSMFLRDFQRFDPSQEGDKDIEAVVYLDPLADEVDMLMSAIEQLTPLLHLPPVTETQIHDALAAANAYKVSVKKEVTKPFVPASTIKYYGLHVDLDVQSFVESQLHEGHDLVAYSSTRYRFDHLVELSRITKEAHVTLVHRSVFDTKDEKDIALWTHYEQLAKQQPDPVDITLKSIASNDRVMAIRVQIPDTLPCINTAPHITLGTLSDDIKAREANLLFEEEATEYPLGDVVIRGTLRAYHFYTQPHWTISGQQRSLEPQSTHDKPAQSHKSRTALPQSPTRVPTLSKEVGPSGISTPLLGIHMAAASPPKPPVAASLLSDNLFPPRKPNPGTALDTDSMRTEDDALTDQSKDPLAAQVWRLYTKAKDTLPNGARLENLTWRMMAMTLKAKREAEKNNKPSSASSTPATSPSGAISDQPRRAGQDQLPPLQAQSDAMDLEGGESSKAKMSSLNKLSGQKDINMHRPEYEADPTTAFLNSSILNDAPSPVHSNSSYLQTMVPMPPGGQQNLVMHPDGTRTPPAPGDTTGLLSSSAPPYLFDFMNNPHFGHADNDDKKAKNVMISGSSRASHPLFPQQENNHPSPSSYMNTTSAHYVQSMKPPEGGSIAEMRQSSKRPADYSPQLSSMNMTSITIPSDIYDDSDMENLSQPFSPRLSSFHPYSLDQSTESLTSMDGQHNLSQSLPSSAFFRFGNEGPQSAGGMAALAARNRVMSANSTPLPHSEADGDYYFNQPNAGDSPQEAGDVTVHNNNVNNLSFEQLLAMYYNPSTNSSMSPSSYTQPSTINTANLLGSSVPSSFNFTGSHKSAVAMDTPSPTSVDPKIFGHDAAVHLGFGESGNLGEWGRASTNSDGGDTSSQYGDSSSGSMRPASPAPSSSTGLINPALLRKTSAPSFGGNKRLRNKDSAPNLVVREMGMNSREESESPSNSADVSTPESDANDEDMEAPPKSKSSSNKAATSKSEVANGPPIACTNCKTTTTPLWRRNPEGQPLCNACGLFLKLHGVVRPLSLKTDVIKKRNRNGSVNPSISKSMKGKSSMPSFMQGSGASMGVIGKRASVGGTVNLSAVENAPRIIATGNATSSSGGSIGNRMITFNQGRGGLQVVSSKRQRFSEDVDASSDSKSSGEGPTTPRETKSSQRTTNPMFQVPQASGSALSSSAPAHTSGQMNNQRYRMSGALGVGGQGHLSNQNNSMLFSLASTAPSSSHSIGHNIPPHILSFFGSGDSSPITTPISDSNLSNDQKQQRMMMMQSAYGQGYPFG</sequence>
<dbReference type="GO" id="GO:0006355">
    <property type="term" value="P:regulation of DNA-templated transcription"/>
    <property type="evidence" value="ECO:0007669"/>
    <property type="project" value="InterPro"/>
</dbReference>
<comment type="caution">
    <text evidence="8">The sequence shown here is derived from an EMBL/GenBank/DDBJ whole genome shotgun (WGS) entry which is preliminary data.</text>
</comment>
<feature type="region of interest" description="Disordered" evidence="6">
    <location>
        <begin position="1350"/>
        <end position="1482"/>
    </location>
</feature>
<dbReference type="SUPFAM" id="SSF52540">
    <property type="entry name" value="P-loop containing nucleoside triphosphate hydrolases"/>
    <property type="match status" value="1"/>
</dbReference>
<evidence type="ECO:0000256" key="5">
    <source>
        <dbReference type="PROSITE-ProRule" id="PRU00094"/>
    </source>
</evidence>
<feature type="compositionally biased region" description="Low complexity" evidence="6">
    <location>
        <begin position="1536"/>
        <end position="1548"/>
    </location>
</feature>
<evidence type="ECO:0000313" key="9">
    <source>
        <dbReference type="Proteomes" id="UP000242875"/>
    </source>
</evidence>